<feature type="repeat" description="ANK" evidence="3">
    <location>
        <begin position="340"/>
        <end position="366"/>
    </location>
</feature>
<proteinExistence type="predicted"/>
<dbReference type="InterPro" id="IPR002110">
    <property type="entry name" value="Ankyrin_rpt"/>
</dbReference>
<evidence type="ECO:0000313" key="4">
    <source>
        <dbReference type="EMBL" id="KAF2014191.1"/>
    </source>
</evidence>
<dbReference type="RefSeq" id="XP_033382530.1">
    <property type="nucleotide sequence ID" value="XM_033528188.1"/>
</dbReference>
<evidence type="ECO:0000313" key="5">
    <source>
        <dbReference type="Proteomes" id="UP000799778"/>
    </source>
</evidence>
<dbReference type="Proteomes" id="UP000799778">
    <property type="component" value="Unassembled WGS sequence"/>
</dbReference>
<sequence>MTVFPNEIYDIILHHSIKERGIRRGLRLRLVNKSFAREVLNVICAHGLLRGVRPRTREPVPREFLIRYVEHQLLHGPPEHQPNVRATLHEAATKMYHERDVNDADLSSVEDCKKRLIRAFDYYPDPEKFAGKFSSYTSSLGFAGFEDKAFAIGVALVTNDIPFITNWVKIRKEVTIANVRSIYFGPHITMAARYGNETTLGLYMTDGTATVNADMRAQMFREVAKQGREDDIIKFVWSFQIDEVPWRLSDSNSLEMRELVLYEALNTPSVRAFQLVEELIPTPTVHRIMEVPSQKRWRENRDTWGFHIDKRLIECARLGHLEMAIHMIRLGANVQGLGSRETGPLSMACRAGHLDMVKLLLKHGADPKGSVAVAAADGRVEIVRYLLSKDVAPLMDLTEPAQCGSLELIRLLLDAGVDARFPIGSESLLVHAVRLEHTAMFKLFLERGAHLRNLSTVKECVRIAEEDGLDSMISLLERHGADIDKDFLHVEY</sequence>
<keyword evidence="5" id="KW-1185">Reference proteome</keyword>
<dbReference type="PROSITE" id="PS50297">
    <property type="entry name" value="ANK_REP_REGION"/>
    <property type="match status" value="1"/>
</dbReference>
<organism evidence="4 5">
    <name type="scientific">Aaosphaeria arxii CBS 175.79</name>
    <dbReference type="NCBI Taxonomy" id="1450172"/>
    <lineage>
        <taxon>Eukaryota</taxon>
        <taxon>Fungi</taxon>
        <taxon>Dikarya</taxon>
        <taxon>Ascomycota</taxon>
        <taxon>Pezizomycotina</taxon>
        <taxon>Dothideomycetes</taxon>
        <taxon>Pleosporomycetidae</taxon>
        <taxon>Pleosporales</taxon>
        <taxon>Pleosporales incertae sedis</taxon>
        <taxon>Aaosphaeria</taxon>
    </lineage>
</organism>
<dbReference type="GeneID" id="54285585"/>
<dbReference type="InterPro" id="IPR051165">
    <property type="entry name" value="Multifunctional_ANK_Repeat"/>
</dbReference>
<dbReference type="InterPro" id="IPR036770">
    <property type="entry name" value="Ankyrin_rpt-contain_sf"/>
</dbReference>
<keyword evidence="2 3" id="KW-0040">ANK repeat</keyword>
<evidence type="ECO:0000256" key="2">
    <source>
        <dbReference type="ARBA" id="ARBA00023043"/>
    </source>
</evidence>
<dbReference type="AlphaFoldDB" id="A0A6A5XN02"/>
<dbReference type="PANTHER" id="PTHR24123:SF33">
    <property type="entry name" value="PROTEIN HOS4"/>
    <property type="match status" value="1"/>
</dbReference>
<dbReference type="Gene3D" id="1.25.40.20">
    <property type="entry name" value="Ankyrin repeat-containing domain"/>
    <property type="match status" value="2"/>
</dbReference>
<keyword evidence="1" id="KW-0677">Repeat</keyword>
<name>A0A6A5XN02_9PLEO</name>
<dbReference type="EMBL" id="ML978070">
    <property type="protein sequence ID" value="KAF2014191.1"/>
    <property type="molecule type" value="Genomic_DNA"/>
</dbReference>
<accession>A0A6A5XN02</accession>
<evidence type="ECO:0000256" key="1">
    <source>
        <dbReference type="ARBA" id="ARBA00022737"/>
    </source>
</evidence>
<dbReference type="Pfam" id="PF12796">
    <property type="entry name" value="Ank_2"/>
    <property type="match status" value="1"/>
</dbReference>
<protein>
    <submittedName>
        <fullName evidence="4">Ankyrin</fullName>
    </submittedName>
</protein>
<reference evidence="4" key="1">
    <citation type="journal article" date="2020" name="Stud. Mycol.">
        <title>101 Dothideomycetes genomes: a test case for predicting lifestyles and emergence of pathogens.</title>
        <authorList>
            <person name="Haridas S."/>
            <person name="Albert R."/>
            <person name="Binder M."/>
            <person name="Bloem J."/>
            <person name="Labutti K."/>
            <person name="Salamov A."/>
            <person name="Andreopoulos B."/>
            <person name="Baker S."/>
            <person name="Barry K."/>
            <person name="Bills G."/>
            <person name="Bluhm B."/>
            <person name="Cannon C."/>
            <person name="Castanera R."/>
            <person name="Culley D."/>
            <person name="Daum C."/>
            <person name="Ezra D."/>
            <person name="Gonzalez J."/>
            <person name="Henrissat B."/>
            <person name="Kuo A."/>
            <person name="Liang C."/>
            <person name="Lipzen A."/>
            <person name="Lutzoni F."/>
            <person name="Magnuson J."/>
            <person name="Mondo S."/>
            <person name="Nolan M."/>
            <person name="Ohm R."/>
            <person name="Pangilinan J."/>
            <person name="Park H.-J."/>
            <person name="Ramirez L."/>
            <person name="Alfaro M."/>
            <person name="Sun H."/>
            <person name="Tritt A."/>
            <person name="Yoshinaga Y."/>
            <person name="Zwiers L.-H."/>
            <person name="Turgeon B."/>
            <person name="Goodwin S."/>
            <person name="Spatafora J."/>
            <person name="Crous P."/>
            <person name="Grigoriev I."/>
        </authorList>
    </citation>
    <scope>NUCLEOTIDE SEQUENCE</scope>
    <source>
        <strain evidence="4">CBS 175.79</strain>
    </source>
</reference>
<dbReference type="SUPFAM" id="SSF48403">
    <property type="entry name" value="Ankyrin repeat"/>
    <property type="match status" value="1"/>
</dbReference>
<evidence type="ECO:0000256" key="3">
    <source>
        <dbReference type="PROSITE-ProRule" id="PRU00023"/>
    </source>
</evidence>
<dbReference type="PROSITE" id="PS50088">
    <property type="entry name" value="ANK_REPEAT"/>
    <property type="match status" value="1"/>
</dbReference>
<dbReference type="OrthoDB" id="3799861at2759"/>
<dbReference type="SMART" id="SM00248">
    <property type="entry name" value="ANK"/>
    <property type="match status" value="3"/>
</dbReference>
<gene>
    <name evidence="4" type="ORF">BU24DRAFT_423220</name>
</gene>
<dbReference type="PANTHER" id="PTHR24123">
    <property type="entry name" value="ANKYRIN REPEAT-CONTAINING"/>
    <property type="match status" value="1"/>
</dbReference>